<dbReference type="EMBL" id="NFFZ01000008">
    <property type="protein sequence ID" value="OTI60845.1"/>
    <property type="molecule type" value="Genomic_DNA"/>
</dbReference>
<protein>
    <submittedName>
        <fullName evidence="1">DUF3509 domain-containing protein</fullName>
    </submittedName>
</protein>
<dbReference type="Proteomes" id="UP000644192">
    <property type="component" value="Unassembled WGS sequence"/>
</dbReference>
<evidence type="ECO:0000313" key="5">
    <source>
        <dbReference type="Proteomes" id="UP000194857"/>
    </source>
</evidence>
<name>A0A2C9WYQ6_PSEAI</name>
<dbReference type="EMBL" id="NSNE01000011">
    <property type="protein sequence ID" value="RPM12890.1"/>
    <property type="molecule type" value="Genomic_DNA"/>
</dbReference>
<dbReference type="Proteomes" id="UP000284767">
    <property type="component" value="Unassembled WGS sequence"/>
</dbReference>
<reference evidence="2 5" key="1">
    <citation type="submission" date="2017-05" db="EMBL/GenBank/DDBJ databases">
        <authorList>
            <person name="Song R."/>
            <person name="Chenine A.L."/>
            <person name="Ruprecht R.M."/>
        </authorList>
    </citation>
    <scope>NUCLEOTIDE SEQUENCE [LARGE SCALE GENOMIC DNA]</scope>
    <source>
        <strain evidence="2 5">S567_C10_BS</strain>
    </source>
</reference>
<dbReference type="RefSeq" id="WP_004351430.1">
    <property type="nucleotide sequence ID" value="NZ_JASKVF010000016.1"/>
</dbReference>
<reference evidence="1" key="5">
    <citation type="submission" date="2020-01" db="EMBL/GenBank/DDBJ databases">
        <title>Bacteria Cultured from War Wounds Associated with the Conflict in Eastern Ukraine.</title>
        <authorList>
            <person name="Snesrud E."/>
            <person name="Galac M.R."/>
            <person name="Mc Gann P."/>
            <person name="Valentine K."/>
            <person name="Viacheslav K."/>
        </authorList>
    </citation>
    <scope>NUCLEOTIDE SEQUENCE</scope>
    <source>
        <strain evidence="1">VNMU148</strain>
    </source>
</reference>
<evidence type="ECO:0000313" key="2">
    <source>
        <dbReference type="EMBL" id="OTI60845.1"/>
    </source>
</evidence>
<dbReference type="Proteomes" id="UP000194857">
    <property type="component" value="Unassembled WGS sequence"/>
</dbReference>
<evidence type="ECO:0000313" key="7">
    <source>
        <dbReference type="Proteomes" id="UP000284767"/>
    </source>
</evidence>
<dbReference type="InterPro" id="IPR021898">
    <property type="entry name" value="DUF3509"/>
</dbReference>
<dbReference type="AlphaFoldDB" id="A0A2C9WYQ6"/>
<comment type="caution">
    <text evidence="2">The sequence shown here is derived from an EMBL/GenBank/DDBJ whole genome shotgun (WGS) entry which is preliminary data.</text>
</comment>
<reference evidence="4 7" key="4">
    <citation type="submission" date="2019-01" db="EMBL/GenBank/DDBJ databases">
        <title>The Pseudomonas aeruginosa pan-genome provides new insights on its population structure, horizontal gene transfer and pathogenicity.</title>
        <authorList>
            <person name="Freschi L."/>
            <person name="Vincent A.T."/>
            <person name="Jeukens J."/>
            <person name="Emond-Rheault J.-G."/>
            <person name="Kukavica-Ibrulj I."/>
            <person name="Dupont M.-J."/>
            <person name="Charette S.J."/>
            <person name="Boyle B."/>
            <person name="Levesque R.C."/>
        </authorList>
    </citation>
    <scope>NUCLEOTIDE SEQUENCE [LARGE SCALE GENOMIC DNA]</scope>
    <source>
        <strain evidence="4 7">PA-W36</strain>
    </source>
</reference>
<dbReference type="EMBL" id="QORE01000326">
    <property type="protein sequence ID" value="RCI74643.1"/>
    <property type="molecule type" value="Genomic_DNA"/>
</dbReference>
<accession>A0A2C9WYQ6</accession>
<reference evidence="4 7" key="2">
    <citation type="submission" date="2017-08" db="EMBL/GenBank/DDBJ databases">
        <authorList>
            <person name="Feschi L."/>
            <person name="Jeukens J."/>
            <person name="Emond-Rheault J.-G."/>
            <person name="Kukavica-Ibrulj I."/>
            <person name="Boyle B."/>
            <person name="Levesque R.C."/>
        </authorList>
    </citation>
    <scope>NUCLEOTIDE SEQUENCE [LARGE SCALE GENOMIC DNA]</scope>
    <source>
        <strain evidence="4 7">PA-W36</strain>
    </source>
</reference>
<evidence type="ECO:0000313" key="1">
    <source>
        <dbReference type="EMBL" id="MZZ10910.1"/>
    </source>
</evidence>
<organism evidence="2 5">
    <name type="scientific">Pseudomonas aeruginosa</name>
    <dbReference type="NCBI Taxonomy" id="287"/>
    <lineage>
        <taxon>Bacteria</taxon>
        <taxon>Pseudomonadati</taxon>
        <taxon>Pseudomonadota</taxon>
        <taxon>Gammaproteobacteria</taxon>
        <taxon>Pseudomonadales</taxon>
        <taxon>Pseudomonadaceae</taxon>
        <taxon>Pseudomonas</taxon>
    </lineage>
</organism>
<evidence type="ECO:0000313" key="6">
    <source>
        <dbReference type="Proteomes" id="UP000253594"/>
    </source>
</evidence>
<evidence type="ECO:0000313" key="3">
    <source>
        <dbReference type="EMBL" id="RCI74643.1"/>
    </source>
</evidence>
<evidence type="ECO:0000313" key="4">
    <source>
        <dbReference type="EMBL" id="RPM12890.1"/>
    </source>
</evidence>
<gene>
    <name evidence="2" type="ORF">CAZ10_17340</name>
    <name evidence="3" type="ORF">DT376_11895</name>
    <name evidence="1" type="ORF">GUL26_01485</name>
    <name evidence="4" type="ORF">IPC1295_19195</name>
</gene>
<reference evidence="3 6" key="3">
    <citation type="submission" date="2018-07" db="EMBL/GenBank/DDBJ databases">
        <title>Mechanisms of high-level aminoglycoside resistance among Gram-negative pathogens in Brazil.</title>
        <authorList>
            <person name="Ballaben A.S."/>
            <person name="Darini A.L.C."/>
            <person name="Doi Y."/>
        </authorList>
    </citation>
    <scope>NUCLEOTIDE SEQUENCE [LARGE SCALE GENOMIC DNA]</scope>
    <source>
        <strain evidence="3 6">B2-305</strain>
    </source>
</reference>
<dbReference type="EMBL" id="WXZT01000001">
    <property type="protein sequence ID" value="MZZ10910.1"/>
    <property type="molecule type" value="Genomic_DNA"/>
</dbReference>
<proteinExistence type="predicted"/>
<dbReference type="Proteomes" id="UP000253594">
    <property type="component" value="Unassembled WGS sequence"/>
</dbReference>
<dbReference type="Pfam" id="PF12021">
    <property type="entry name" value="DUF3509"/>
    <property type="match status" value="1"/>
</dbReference>
<sequence length="118" mass="13758">MHRRTLFAFFRSLTSLIRRNRRPDLDSLKQRLADAFAPHPFTLSQPRPDGGRVVTLVDPQGETLLQRVIAKVQLNDESYLEDAVQTIRRELQVLVGRMEEDVLATFRERDHVLLYSSR</sequence>